<feature type="domain" description="DarT" evidence="7">
    <location>
        <begin position="5"/>
        <end position="205"/>
    </location>
</feature>
<dbReference type="EMBL" id="JBHUPG010000019">
    <property type="protein sequence ID" value="MFD2912157.1"/>
    <property type="molecule type" value="Genomic_DNA"/>
</dbReference>
<name>A0ABW5ZH56_9BACL</name>
<keyword evidence="3 6" id="KW-0808">Transferase</keyword>
<dbReference type="RefSeq" id="WP_204728727.1">
    <property type="nucleotide sequence ID" value="NZ_JAFBDK010000005.1"/>
</dbReference>
<keyword evidence="1 6" id="KW-1277">Toxin-antitoxin system</keyword>
<dbReference type="Proteomes" id="UP001597561">
    <property type="component" value="Unassembled WGS sequence"/>
</dbReference>
<evidence type="ECO:0000259" key="7">
    <source>
        <dbReference type="PROSITE" id="PS52018"/>
    </source>
</evidence>
<accession>A0ABW5ZH56</accession>
<feature type="binding site" evidence="6">
    <location>
        <position position="50"/>
    </location>
    <ligand>
        <name>NAD(+)</name>
        <dbReference type="ChEBI" id="CHEBI:57540"/>
    </ligand>
</feature>
<feature type="active site" evidence="6">
    <location>
        <position position="158"/>
    </location>
</feature>
<dbReference type="PROSITE" id="PS52018">
    <property type="entry name" value="DART"/>
    <property type="match status" value="1"/>
</dbReference>
<dbReference type="InterPro" id="IPR029494">
    <property type="entry name" value="DarT"/>
</dbReference>
<feature type="binding site" evidence="6">
    <location>
        <begin position="9"/>
        <end position="11"/>
    </location>
    <ligand>
        <name>NAD(+)</name>
        <dbReference type="ChEBI" id="CHEBI:57540"/>
    </ligand>
</feature>
<evidence type="ECO:0000256" key="6">
    <source>
        <dbReference type="PROSITE-ProRule" id="PRU01362"/>
    </source>
</evidence>
<feature type="binding site" evidence="6">
    <location>
        <position position="26"/>
    </location>
    <ligand>
        <name>NAD(+)</name>
        <dbReference type="ChEBI" id="CHEBI:57540"/>
    </ligand>
</feature>
<keyword evidence="5 6" id="KW-0238">DNA-binding</keyword>
<dbReference type="Pfam" id="PF14487">
    <property type="entry name" value="DarT"/>
    <property type="match status" value="1"/>
</dbReference>
<evidence type="ECO:0000256" key="1">
    <source>
        <dbReference type="ARBA" id="ARBA00022649"/>
    </source>
</evidence>
<evidence type="ECO:0000313" key="9">
    <source>
        <dbReference type="Proteomes" id="UP001597561"/>
    </source>
</evidence>
<keyword evidence="4 6" id="KW-0548">Nucleotidyltransferase</keyword>
<protein>
    <submittedName>
        <fullName evidence="8">DUF4433 domain-containing protein</fullName>
    </submittedName>
</protein>
<comment type="caution">
    <text evidence="6">Lacks conserved residue(s) required for the propagation of feature annotation.</text>
</comment>
<feature type="active site" description="Proton acceptor" evidence="6">
    <location>
        <position position="50"/>
    </location>
</feature>
<comment type="catalytic activity">
    <reaction evidence="6">
        <text>a thymidine in DNA + NAD(+) = an N-(ADP-alpha-D-ribosyl)-thymidine in DNA + nicotinamide + H(+)</text>
        <dbReference type="Rhea" id="RHEA:71651"/>
        <dbReference type="Rhea" id="RHEA-COMP:13556"/>
        <dbReference type="Rhea" id="RHEA-COMP:18051"/>
        <dbReference type="ChEBI" id="CHEBI:15378"/>
        <dbReference type="ChEBI" id="CHEBI:17154"/>
        <dbReference type="ChEBI" id="CHEBI:57540"/>
        <dbReference type="ChEBI" id="CHEBI:137386"/>
        <dbReference type="ChEBI" id="CHEBI:191199"/>
    </reaction>
</comment>
<evidence type="ECO:0000256" key="2">
    <source>
        <dbReference type="ARBA" id="ARBA00022676"/>
    </source>
</evidence>
<comment type="similarity">
    <text evidence="6">Belongs to the DarT ADP-ribosyltransferase family.</text>
</comment>
<gene>
    <name evidence="8" type="ORF">ACFS5P_09750</name>
</gene>
<evidence type="ECO:0000256" key="5">
    <source>
        <dbReference type="ARBA" id="ARBA00023125"/>
    </source>
</evidence>
<evidence type="ECO:0000313" key="8">
    <source>
        <dbReference type="EMBL" id="MFD2912157.1"/>
    </source>
</evidence>
<organism evidence="8 9">
    <name type="scientific">Jeotgalibacillus terrae</name>
    <dbReference type="NCBI Taxonomy" id="587735"/>
    <lineage>
        <taxon>Bacteria</taxon>
        <taxon>Bacillati</taxon>
        <taxon>Bacillota</taxon>
        <taxon>Bacilli</taxon>
        <taxon>Bacillales</taxon>
        <taxon>Caryophanaceae</taxon>
        <taxon>Jeotgalibacillus</taxon>
    </lineage>
</organism>
<proteinExistence type="inferred from homology"/>
<sequence length="205" mass="24344">MKNRRLLYHLTHINNLISIFSNQGLLSYSEVIKRDKEYKDVADQGIQIQRSSTIVPISPGGSLHDYVPFYFAGRSPMLYRLSHNGFHQKELVYLMTNTEKVKDSRLPFVFTDGHAIMFLTEFYNNLEFLNKIDWDVMESKYWSDTDEDPDRKRRRQAEFLIHQQVLMKDITGIAVYSEDTKLYVEELLQKEQIIKPVIVVKEYYY</sequence>
<comment type="caution">
    <text evidence="8">The sequence shown here is derived from an EMBL/GenBank/DDBJ whole genome shotgun (WGS) entry which is preliminary data.</text>
</comment>
<keyword evidence="9" id="KW-1185">Reference proteome</keyword>
<evidence type="ECO:0000256" key="3">
    <source>
        <dbReference type="ARBA" id="ARBA00022679"/>
    </source>
</evidence>
<keyword evidence="2 6" id="KW-0328">Glycosyltransferase</keyword>
<reference evidence="9" key="1">
    <citation type="journal article" date="2019" name="Int. J. Syst. Evol. Microbiol.">
        <title>The Global Catalogue of Microorganisms (GCM) 10K type strain sequencing project: providing services to taxonomists for standard genome sequencing and annotation.</title>
        <authorList>
            <consortium name="The Broad Institute Genomics Platform"/>
            <consortium name="The Broad Institute Genome Sequencing Center for Infectious Disease"/>
            <person name="Wu L."/>
            <person name="Ma J."/>
        </authorList>
    </citation>
    <scope>NUCLEOTIDE SEQUENCE [LARGE SCALE GENOMIC DNA]</scope>
    <source>
        <strain evidence="9">KCTC 13528</strain>
    </source>
</reference>
<evidence type="ECO:0000256" key="4">
    <source>
        <dbReference type="ARBA" id="ARBA00022695"/>
    </source>
</evidence>